<proteinExistence type="predicted"/>
<dbReference type="EMBL" id="MUEO01000010">
    <property type="protein sequence ID" value="OOE44952.1"/>
    <property type="molecule type" value="Genomic_DNA"/>
</dbReference>
<reference evidence="1 2" key="1">
    <citation type="journal article" date="2017" name="Genome Announc.">
        <title>Draft Genome Sequences of Salinivibrio proteolyticus, Salinivibrio sharmensis, Salinivibrio siamensis, Salinivibrio costicola subsp. alcaliphilus, Salinivibrio costicola subsp. vallismortis, and 29 New Isolates Belonging to the Genus Salinivibrio.</title>
        <authorList>
            <person name="Lopez-Hermoso C."/>
            <person name="de la Haba R.R."/>
            <person name="Sanchez-Porro C."/>
            <person name="Bayliss S.C."/>
            <person name="Feil E.J."/>
            <person name="Ventosa A."/>
        </authorList>
    </citation>
    <scope>NUCLEOTIDE SEQUENCE [LARGE SCALE GENOMIC DNA]</scope>
    <source>
        <strain evidence="1 2">IC202</strain>
    </source>
</reference>
<evidence type="ECO:0000313" key="2">
    <source>
        <dbReference type="Proteomes" id="UP000188726"/>
    </source>
</evidence>
<accession>A0AB36K720</accession>
<sequence>MSSQKEMDTQLPPLLPLEYCTVERAARLLGCEEEDIYHWHEVGAISLCVKLEDESCRPNIWIKTEDGRMSLSEKKALEKEGALDAFISTHSILGCIYLEPSNSDSWMFGFSGFANGFWKIRGKTENGNWLLTTVGEIEYKPTGEGLEHVTLLSIDLPPIEGERYVFKPDLERLHRAIHGIETLSNRYNNREIAENMRQAELETQNARPHRVEKKQAHLIRLLIESHPNLGAEVIENPYAACDVLEAQFARDGIGPIDANPVTVGNWISGKRRK</sequence>
<dbReference type="RefSeq" id="WP_077457651.1">
    <property type="nucleotide sequence ID" value="NZ_MUEL01000017.1"/>
</dbReference>
<organism evidence="1 2">
    <name type="scientific">Salinivibrio kushneri</name>
    <dbReference type="NCBI Taxonomy" id="1908198"/>
    <lineage>
        <taxon>Bacteria</taxon>
        <taxon>Pseudomonadati</taxon>
        <taxon>Pseudomonadota</taxon>
        <taxon>Gammaproteobacteria</taxon>
        <taxon>Vibrionales</taxon>
        <taxon>Vibrionaceae</taxon>
        <taxon>Salinivibrio</taxon>
    </lineage>
</organism>
<protein>
    <submittedName>
        <fullName evidence="1">Uncharacterized protein</fullName>
    </submittedName>
</protein>
<dbReference type="Proteomes" id="UP000188726">
    <property type="component" value="Unassembled WGS sequence"/>
</dbReference>
<gene>
    <name evidence="1" type="ORF">BZG09_05700</name>
</gene>
<evidence type="ECO:0000313" key="1">
    <source>
        <dbReference type="EMBL" id="OOE44952.1"/>
    </source>
</evidence>
<name>A0AB36K720_9GAMM</name>
<comment type="caution">
    <text evidence="1">The sequence shown here is derived from an EMBL/GenBank/DDBJ whole genome shotgun (WGS) entry which is preliminary data.</text>
</comment>
<dbReference type="AlphaFoldDB" id="A0AB36K720"/>